<feature type="domain" description="HTH gntR-type" evidence="4">
    <location>
        <begin position="4"/>
        <end position="72"/>
    </location>
</feature>
<keyword evidence="2" id="KW-0238">DNA-binding</keyword>
<dbReference type="PRINTS" id="PR00035">
    <property type="entry name" value="HTHGNTR"/>
</dbReference>
<keyword evidence="3" id="KW-0804">Transcription</keyword>
<dbReference type="Gene3D" id="3.40.1410.10">
    <property type="entry name" value="Chorismate lyase-like"/>
    <property type="match status" value="1"/>
</dbReference>
<evidence type="ECO:0000256" key="1">
    <source>
        <dbReference type="ARBA" id="ARBA00023015"/>
    </source>
</evidence>
<reference evidence="5 6" key="1">
    <citation type="submission" date="2020-08" db="EMBL/GenBank/DDBJ databases">
        <title>Sequencing the genomes of 1000 actinobacteria strains.</title>
        <authorList>
            <person name="Klenk H.-P."/>
        </authorList>
    </citation>
    <scope>NUCLEOTIDE SEQUENCE [LARGE SCALE GENOMIC DNA]</scope>
    <source>
        <strain evidence="5 6">DSM 44786</strain>
    </source>
</reference>
<evidence type="ECO:0000256" key="2">
    <source>
        <dbReference type="ARBA" id="ARBA00023125"/>
    </source>
</evidence>
<dbReference type="EMBL" id="JACHJR010000001">
    <property type="protein sequence ID" value="MBB4946810.1"/>
    <property type="molecule type" value="Genomic_DNA"/>
</dbReference>
<dbReference type="InterPro" id="IPR000524">
    <property type="entry name" value="Tscrpt_reg_HTH_GntR"/>
</dbReference>
<accession>A0A7W7SAC7</accession>
<comment type="caution">
    <text evidence="5">The sequence shown here is derived from an EMBL/GenBank/DDBJ whole genome shotgun (WGS) entry which is preliminary data.</text>
</comment>
<dbReference type="Pfam" id="PF00392">
    <property type="entry name" value="GntR"/>
    <property type="match status" value="1"/>
</dbReference>
<dbReference type="RefSeq" id="WP_313068270.1">
    <property type="nucleotide sequence ID" value="NZ_JACHJR010000001.1"/>
</dbReference>
<dbReference type="InterPro" id="IPR050679">
    <property type="entry name" value="Bact_HTH_transcr_reg"/>
</dbReference>
<dbReference type="PROSITE" id="PS50949">
    <property type="entry name" value="HTH_GNTR"/>
    <property type="match status" value="1"/>
</dbReference>
<evidence type="ECO:0000313" key="6">
    <source>
        <dbReference type="Proteomes" id="UP000573327"/>
    </source>
</evidence>
<dbReference type="Proteomes" id="UP000573327">
    <property type="component" value="Unassembled WGS sequence"/>
</dbReference>
<dbReference type="Pfam" id="PF07702">
    <property type="entry name" value="UTRA"/>
    <property type="match status" value="1"/>
</dbReference>
<dbReference type="GO" id="GO:0003677">
    <property type="term" value="F:DNA binding"/>
    <property type="evidence" value="ECO:0007669"/>
    <property type="project" value="UniProtKB-KW"/>
</dbReference>
<dbReference type="AlphaFoldDB" id="A0A7W7SAC7"/>
<organism evidence="5 6">
    <name type="scientific">Kitasatospora gansuensis</name>
    <dbReference type="NCBI Taxonomy" id="258050"/>
    <lineage>
        <taxon>Bacteria</taxon>
        <taxon>Bacillati</taxon>
        <taxon>Actinomycetota</taxon>
        <taxon>Actinomycetes</taxon>
        <taxon>Kitasatosporales</taxon>
        <taxon>Streptomycetaceae</taxon>
        <taxon>Kitasatospora</taxon>
    </lineage>
</organism>
<gene>
    <name evidence="5" type="ORF">F4556_002345</name>
</gene>
<dbReference type="CDD" id="cd07377">
    <property type="entry name" value="WHTH_GntR"/>
    <property type="match status" value="1"/>
</dbReference>
<dbReference type="InterPro" id="IPR028978">
    <property type="entry name" value="Chorismate_lyase_/UTRA_dom_sf"/>
</dbReference>
<dbReference type="InterPro" id="IPR011663">
    <property type="entry name" value="UTRA"/>
</dbReference>
<dbReference type="GO" id="GO:0003700">
    <property type="term" value="F:DNA-binding transcription factor activity"/>
    <property type="evidence" value="ECO:0007669"/>
    <property type="project" value="InterPro"/>
</dbReference>
<evidence type="ECO:0000256" key="3">
    <source>
        <dbReference type="ARBA" id="ARBA00023163"/>
    </source>
</evidence>
<dbReference type="SMART" id="SM00866">
    <property type="entry name" value="UTRA"/>
    <property type="match status" value="1"/>
</dbReference>
<evidence type="ECO:0000313" key="5">
    <source>
        <dbReference type="EMBL" id="MBB4946810.1"/>
    </source>
</evidence>
<dbReference type="Gene3D" id="1.10.10.10">
    <property type="entry name" value="Winged helix-like DNA-binding domain superfamily/Winged helix DNA-binding domain"/>
    <property type="match status" value="1"/>
</dbReference>
<keyword evidence="1" id="KW-0805">Transcription regulation</keyword>
<dbReference type="GO" id="GO:0045892">
    <property type="term" value="P:negative regulation of DNA-templated transcription"/>
    <property type="evidence" value="ECO:0007669"/>
    <property type="project" value="TreeGrafter"/>
</dbReference>
<dbReference type="PANTHER" id="PTHR44846:SF17">
    <property type="entry name" value="GNTR-FAMILY TRANSCRIPTIONAL REGULATOR"/>
    <property type="match status" value="1"/>
</dbReference>
<dbReference type="SMART" id="SM00345">
    <property type="entry name" value="HTH_GNTR"/>
    <property type="match status" value="1"/>
</dbReference>
<protein>
    <submittedName>
        <fullName evidence="5">GntR family transcriptional regulator</fullName>
    </submittedName>
</protein>
<keyword evidence="6" id="KW-1185">Reference proteome</keyword>
<sequence length="247" mass="26727">MPEEPLHRQIADDLRQRILGGELQAGDPVPSENALMAEYGVAQGTARKALGALVAEGLTEARRGSGTRVRGFRPILRRGSRRLDRSVWGEGRSVWEVDLDGRPLEVDRLTVQEQPCPERLAGALGIAIGDPVWVRDRRYLVEGEPVMLAASYHPASIVAGSAITREDTGPGGAPARLAELGFAAVHYREQARTRMPLPGEAAALELGAGTPVMLVVRYGWAEGGVPVEVTEMTADGSRYLMEWEFPA</sequence>
<dbReference type="InterPro" id="IPR036390">
    <property type="entry name" value="WH_DNA-bd_sf"/>
</dbReference>
<dbReference type="PANTHER" id="PTHR44846">
    <property type="entry name" value="MANNOSYL-D-GLYCERATE TRANSPORT/METABOLISM SYSTEM REPRESSOR MNGR-RELATED"/>
    <property type="match status" value="1"/>
</dbReference>
<dbReference type="SUPFAM" id="SSF64288">
    <property type="entry name" value="Chorismate lyase-like"/>
    <property type="match status" value="1"/>
</dbReference>
<dbReference type="SUPFAM" id="SSF46785">
    <property type="entry name" value="Winged helix' DNA-binding domain"/>
    <property type="match status" value="1"/>
</dbReference>
<dbReference type="InterPro" id="IPR036388">
    <property type="entry name" value="WH-like_DNA-bd_sf"/>
</dbReference>
<name>A0A7W7SAC7_9ACTN</name>
<proteinExistence type="predicted"/>
<evidence type="ECO:0000259" key="4">
    <source>
        <dbReference type="PROSITE" id="PS50949"/>
    </source>
</evidence>